<feature type="transmembrane region" description="Helical" evidence="7">
    <location>
        <begin position="35"/>
        <end position="54"/>
    </location>
</feature>
<dbReference type="PANTHER" id="PTHR43744">
    <property type="entry name" value="ABC TRANSPORTER PERMEASE PROTEIN MG189-RELATED-RELATED"/>
    <property type="match status" value="1"/>
</dbReference>
<keyword evidence="4 7" id="KW-0812">Transmembrane</keyword>
<dbReference type="OrthoDB" id="4821463at2"/>
<dbReference type="Pfam" id="PF00528">
    <property type="entry name" value="BPD_transp_1"/>
    <property type="match status" value="1"/>
</dbReference>
<dbReference type="CDD" id="cd06261">
    <property type="entry name" value="TM_PBP2"/>
    <property type="match status" value="1"/>
</dbReference>
<evidence type="ECO:0000256" key="6">
    <source>
        <dbReference type="ARBA" id="ARBA00023136"/>
    </source>
</evidence>
<dbReference type="Gene3D" id="1.10.3720.10">
    <property type="entry name" value="MetI-like"/>
    <property type="match status" value="1"/>
</dbReference>
<sequence>MTVLTPEKPSARTATAPRSRTASRRSFGYPRRASVWTYAALLAVVAGSVFPLYWSLVVSSQTSEAVAQVPPVLIPGGHLFDNIARVFATTDFARALMNSFIVSASVTVSVVFFSTLAGFAFAKLRFRGRQALLVLAIGTSVVPQQLGIIPLYLLMSKLGWTDQLAAVIVPGLVTAFGVFFMTQYLGRAVPDELLEAGRIDGCTTFGLYWHVVLPAARPAAAVLGLFTFMQAWNDFFWPLVVLQNNATVQVALSSLASGYTTDYTLTLTGTLLSTLPILVIFMVLGRQIVGGIMQGAIKG</sequence>
<keyword evidence="5 7" id="KW-1133">Transmembrane helix</keyword>
<gene>
    <name evidence="10" type="ORF">SAMN04489716_1405</name>
</gene>
<proteinExistence type="inferred from homology"/>
<evidence type="ECO:0000256" key="7">
    <source>
        <dbReference type="RuleBase" id="RU363032"/>
    </source>
</evidence>
<dbReference type="GO" id="GO:0055085">
    <property type="term" value="P:transmembrane transport"/>
    <property type="evidence" value="ECO:0007669"/>
    <property type="project" value="InterPro"/>
</dbReference>
<dbReference type="STRING" id="113562.SAMN04489716_1405"/>
<feature type="transmembrane region" description="Helical" evidence="7">
    <location>
        <begin position="263"/>
        <end position="284"/>
    </location>
</feature>
<keyword evidence="2 7" id="KW-0813">Transport</keyword>
<feature type="transmembrane region" description="Helical" evidence="7">
    <location>
        <begin position="207"/>
        <end position="232"/>
    </location>
</feature>
<dbReference type="Proteomes" id="UP000198688">
    <property type="component" value="Chromosome I"/>
</dbReference>
<dbReference type="AlphaFoldDB" id="A0A1H1UD59"/>
<evidence type="ECO:0000256" key="1">
    <source>
        <dbReference type="ARBA" id="ARBA00004651"/>
    </source>
</evidence>
<evidence type="ECO:0000256" key="8">
    <source>
        <dbReference type="SAM" id="MobiDB-lite"/>
    </source>
</evidence>
<comment type="subcellular location">
    <subcellularLocation>
        <location evidence="1 7">Cell membrane</location>
        <topology evidence="1 7">Multi-pass membrane protein</topology>
    </subcellularLocation>
</comment>
<keyword evidence="3" id="KW-1003">Cell membrane</keyword>
<keyword evidence="11" id="KW-1185">Reference proteome</keyword>
<evidence type="ECO:0000313" key="11">
    <source>
        <dbReference type="Proteomes" id="UP000198688"/>
    </source>
</evidence>
<evidence type="ECO:0000313" key="10">
    <source>
        <dbReference type="EMBL" id="SDS70434.1"/>
    </source>
</evidence>
<feature type="compositionally biased region" description="Low complexity" evidence="8">
    <location>
        <begin position="11"/>
        <end position="23"/>
    </location>
</feature>
<dbReference type="InterPro" id="IPR000515">
    <property type="entry name" value="MetI-like"/>
</dbReference>
<reference evidence="10 11" key="1">
    <citation type="submission" date="2016-10" db="EMBL/GenBank/DDBJ databases">
        <authorList>
            <person name="de Groot N.N."/>
        </authorList>
    </citation>
    <scope>NUCLEOTIDE SEQUENCE [LARGE SCALE GENOMIC DNA]</scope>
    <source>
        <strain evidence="10 11">DSM 43941</strain>
    </source>
</reference>
<feature type="transmembrane region" description="Helical" evidence="7">
    <location>
        <begin position="165"/>
        <end position="186"/>
    </location>
</feature>
<dbReference type="InterPro" id="IPR035906">
    <property type="entry name" value="MetI-like_sf"/>
</dbReference>
<feature type="region of interest" description="Disordered" evidence="8">
    <location>
        <begin position="1"/>
        <end position="23"/>
    </location>
</feature>
<name>A0A1H1UD59_9ACTN</name>
<evidence type="ECO:0000256" key="4">
    <source>
        <dbReference type="ARBA" id="ARBA00022692"/>
    </source>
</evidence>
<organism evidence="10 11">
    <name type="scientific">Actinoplanes derwentensis</name>
    <dbReference type="NCBI Taxonomy" id="113562"/>
    <lineage>
        <taxon>Bacteria</taxon>
        <taxon>Bacillati</taxon>
        <taxon>Actinomycetota</taxon>
        <taxon>Actinomycetes</taxon>
        <taxon>Micromonosporales</taxon>
        <taxon>Micromonosporaceae</taxon>
        <taxon>Actinoplanes</taxon>
    </lineage>
</organism>
<dbReference type="PROSITE" id="PS50928">
    <property type="entry name" value="ABC_TM1"/>
    <property type="match status" value="1"/>
</dbReference>
<evidence type="ECO:0000256" key="2">
    <source>
        <dbReference type="ARBA" id="ARBA00022448"/>
    </source>
</evidence>
<accession>A0A1H1UD59</accession>
<dbReference type="PANTHER" id="PTHR43744:SF12">
    <property type="entry name" value="ABC TRANSPORTER PERMEASE PROTEIN MG189-RELATED"/>
    <property type="match status" value="1"/>
</dbReference>
<evidence type="ECO:0000259" key="9">
    <source>
        <dbReference type="PROSITE" id="PS50928"/>
    </source>
</evidence>
<protein>
    <submittedName>
        <fullName evidence="10">Cellobiose transport system permease protein</fullName>
    </submittedName>
</protein>
<comment type="similarity">
    <text evidence="7">Belongs to the binding-protein-dependent transport system permease family.</text>
</comment>
<evidence type="ECO:0000256" key="3">
    <source>
        <dbReference type="ARBA" id="ARBA00022475"/>
    </source>
</evidence>
<feature type="domain" description="ABC transmembrane type-1" evidence="9">
    <location>
        <begin position="96"/>
        <end position="284"/>
    </location>
</feature>
<evidence type="ECO:0000256" key="5">
    <source>
        <dbReference type="ARBA" id="ARBA00022989"/>
    </source>
</evidence>
<dbReference type="GO" id="GO:0005886">
    <property type="term" value="C:plasma membrane"/>
    <property type="evidence" value="ECO:0007669"/>
    <property type="project" value="UniProtKB-SubCell"/>
</dbReference>
<feature type="transmembrane region" description="Helical" evidence="7">
    <location>
        <begin position="100"/>
        <end position="121"/>
    </location>
</feature>
<dbReference type="EMBL" id="LT629758">
    <property type="protein sequence ID" value="SDS70434.1"/>
    <property type="molecule type" value="Genomic_DNA"/>
</dbReference>
<feature type="transmembrane region" description="Helical" evidence="7">
    <location>
        <begin position="133"/>
        <end position="153"/>
    </location>
</feature>
<keyword evidence="6 7" id="KW-0472">Membrane</keyword>
<dbReference type="SUPFAM" id="SSF161098">
    <property type="entry name" value="MetI-like"/>
    <property type="match status" value="1"/>
</dbReference>